<dbReference type="GO" id="GO:0016887">
    <property type="term" value="F:ATP hydrolysis activity"/>
    <property type="evidence" value="ECO:0007669"/>
    <property type="project" value="InterPro"/>
</dbReference>
<dbReference type="EMBL" id="PVWO01000114">
    <property type="protein sequence ID" value="PSB56655.1"/>
    <property type="molecule type" value="Genomic_DNA"/>
</dbReference>
<keyword evidence="2" id="KW-0547">Nucleotide-binding</keyword>
<dbReference type="InterPro" id="IPR003593">
    <property type="entry name" value="AAA+_ATPase"/>
</dbReference>
<evidence type="ECO:0000259" key="4">
    <source>
        <dbReference type="PROSITE" id="PS50893"/>
    </source>
</evidence>
<gene>
    <name evidence="5" type="ORF">C7B77_11095</name>
</gene>
<dbReference type="InterPro" id="IPR012340">
    <property type="entry name" value="NA-bd_OB-fold"/>
</dbReference>
<dbReference type="OrthoDB" id="508245at2"/>
<dbReference type="InterPro" id="IPR003439">
    <property type="entry name" value="ABC_transporter-like_ATP-bd"/>
</dbReference>
<dbReference type="PANTHER" id="PTHR43875:SF1">
    <property type="entry name" value="OSMOPROTECTIVE COMPOUNDS UPTAKE ATP-BINDING PROTEIN GGTA"/>
    <property type="match status" value="1"/>
</dbReference>
<evidence type="ECO:0000256" key="3">
    <source>
        <dbReference type="ARBA" id="ARBA00022840"/>
    </source>
</evidence>
<dbReference type="InterPro" id="IPR047641">
    <property type="entry name" value="ABC_transpr_MalK/UgpC-like"/>
</dbReference>
<keyword evidence="6" id="KW-1185">Reference proteome</keyword>
<proteinExistence type="predicted"/>
<sequence>MAQVILENIHKTYPAGTKDRGKAGTPEPTVPESVLRRINLTVNDGEFMVLVGASGCGKSTLLRLIAGLETLTAGNIRIGETLVNDLPPKERDIAMVFQSYALYPHMRVYDNIAFGLRRSQSFLSSSLAKKERGLSPQAQNFLVEISRGFPRGLRYISAREKIIAKKVRQVAEMLQIDSLLNRFPKQLSGGQKQRVALGRAIARDAKVFLMDEPLSNLDAKLRAETRTQIVKLQRQLGTTTIYVTHDQTEAMTMGDRIAVMNQGQIQQVATPLEIYNHPANIFVAQFIGSPPMNLIPVQVKLPLSLADRQFRMTLSEEWETMLDGYTGKSLLMGIRPEHFTLGLPATKNFRGIVETVEALGNDTYIAVKILDRDRADLIVQVRIAPDKVVTIGEEVWLSPTTEKIHLFDPDTGLALGNG</sequence>
<organism evidence="5 6">
    <name type="scientific">Chamaesiphon polymorphus CCALA 037</name>
    <dbReference type="NCBI Taxonomy" id="2107692"/>
    <lineage>
        <taxon>Bacteria</taxon>
        <taxon>Bacillati</taxon>
        <taxon>Cyanobacteriota</taxon>
        <taxon>Cyanophyceae</taxon>
        <taxon>Gomontiellales</taxon>
        <taxon>Chamaesiphonaceae</taxon>
        <taxon>Chamaesiphon</taxon>
    </lineage>
</organism>
<keyword evidence="1" id="KW-0813">Transport</keyword>
<dbReference type="PANTHER" id="PTHR43875">
    <property type="entry name" value="MALTODEXTRIN IMPORT ATP-BINDING PROTEIN MSMX"/>
    <property type="match status" value="1"/>
</dbReference>
<name>A0A2T1GGA6_9CYAN</name>
<dbReference type="Pfam" id="PF17912">
    <property type="entry name" value="OB_MalK"/>
    <property type="match status" value="1"/>
</dbReference>
<feature type="domain" description="ABC transporter" evidence="4">
    <location>
        <begin position="4"/>
        <end position="287"/>
    </location>
</feature>
<dbReference type="GO" id="GO:0055052">
    <property type="term" value="C:ATP-binding cassette (ABC) transporter complex, substrate-binding subunit-containing"/>
    <property type="evidence" value="ECO:0007669"/>
    <property type="project" value="TreeGrafter"/>
</dbReference>
<evidence type="ECO:0000256" key="1">
    <source>
        <dbReference type="ARBA" id="ARBA00022448"/>
    </source>
</evidence>
<dbReference type="Proteomes" id="UP000238937">
    <property type="component" value="Unassembled WGS sequence"/>
</dbReference>
<dbReference type="InterPro" id="IPR008995">
    <property type="entry name" value="Mo/tungstate-bd_C_term_dom"/>
</dbReference>
<dbReference type="SUPFAM" id="SSF50331">
    <property type="entry name" value="MOP-like"/>
    <property type="match status" value="1"/>
</dbReference>
<dbReference type="GO" id="GO:0008643">
    <property type="term" value="P:carbohydrate transport"/>
    <property type="evidence" value="ECO:0007669"/>
    <property type="project" value="InterPro"/>
</dbReference>
<dbReference type="AlphaFoldDB" id="A0A2T1GGA6"/>
<dbReference type="InterPro" id="IPR015855">
    <property type="entry name" value="ABC_transpr_MalK-like"/>
</dbReference>
<dbReference type="InterPro" id="IPR040582">
    <property type="entry name" value="OB_MalK-like"/>
</dbReference>
<comment type="caution">
    <text evidence="5">The sequence shown here is derived from an EMBL/GenBank/DDBJ whole genome shotgun (WGS) entry which is preliminary data.</text>
</comment>
<dbReference type="Gene3D" id="2.40.50.100">
    <property type="match status" value="1"/>
</dbReference>
<protein>
    <submittedName>
        <fullName evidence="5">Sugar ABC transporter ATP-binding protein</fullName>
    </submittedName>
</protein>
<dbReference type="Gene3D" id="3.40.50.300">
    <property type="entry name" value="P-loop containing nucleotide triphosphate hydrolases"/>
    <property type="match status" value="1"/>
</dbReference>
<dbReference type="RefSeq" id="WP_106304176.1">
    <property type="nucleotide sequence ID" value="NZ_PVWO01000114.1"/>
</dbReference>
<dbReference type="CDD" id="cd03301">
    <property type="entry name" value="ABC_MalK_N"/>
    <property type="match status" value="1"/>
</dbReference>
<reference evidence="5 6" key="1">
    <citation type="submission" date="2018-03" db="EMBL/GenBank/DDBJ databases">
        <title>The ancient ancestry and fast evolution of plastids.</title>
        <authorList>
            <person name="Moore K.R."/>
            <person name="Magnabosco C."/>
            <person name="Momper L."/>
            <person name="Gold D.A."/>
            <person name="Bosak T."/>
            <person name="Fournier G.P."/>
        </authorList>
    </citation>
    <scope>NUCLEOTIDE SEQUENCE [LARGE SCALE GENOMIC DNA]</scope>
    <source>
        <strain evidence="5 6">CCALA 037</strain>
    </source>
</reference>
<dbReference type="InterPro" id="IPR027417">
    <property type="entry name" value="P-loop_NTPase"/>
</dbReference>
<dbReference type="SUPFAM" id="SSF52540">
    <property type="entry name" value="P-loop containing nucleoside triphosphate hydrolases"/>
    <property type="match status" value="1"/>
</dbReference>
<evidence type="ECO:0000313" key="6">
    <source>
        <dbReference type="Proteomes" id="UP000238937"/>
    </source>
</evidence>
<accession>A0A2T1GGA6</accession>
<dbReference type="PROSITE" id="PS00211">
    <property type="entry name" value="ABC_TRANSPORTER_1"/>
    <property type="match status" value="1"/>
</dbReference>
<dbReference type="Gene3D" id="2.40.50.140">
    <property type="entry name" value="Nucleic acid-binding proteins"/>
    <property type="match status" value="1"/>
</dbReference>
<evidence type="ECO:0000256" key="2">
    <source>
        <dbReference type="ARBA" id="ARBA00022741"/>
    </source>
</evidence>
<dbReference type="InterPro" id="IPR017871">
    <property type="entry name" value="ABC_transporter-like_CS"/>
</dbReference>
<dbReference type="GO" id="GO:0005524">
    <property type="term" value="F:ATP binding"/>
    <property type="evidence" value="ECO:0007669"/>
    <property type="project" value="UniProtKB-KW"/>
</dbReference>
<keyword evidence="3 5" id="KW-0067">ATP-binding</keyword>
<dbReference type="GO" id="GO:0140359">
    <property type="term" value="F:ABC-type transporter activity"/>
    <property type="evidence" value="ECO:0007669"/>
    <property type="project" value="InterPro"/>
</dbReference>
<dbReference type="SMART" id="SM00382">
    <property type="entry name" value="AAA"/>
    <property type="match status" value="1"/>
</dbReference>
<evidence type="ECO:0000313" key="5">
    <source>
        <dbReference type="EMBL" id="PSB56655.1"/>
    </source>
</evidence>
<dbReference type="PROSITE" id="PS50893">
    <property type="entry name" value="ABC_TRANSPORTER_2"/>
    <property type="match status" value="1"/>
</dbReference>
<dbReference type="Pfam" id="PF00005">
    <property type="entry name" value="ABC_tran"/>
    <property type="match status" value="1"/>
</dbReference>